<evidence type="ECO:0000313" key="1">
    <source>
        <dbReference type="EMBL" id="ANN78913.1"/>
    </source>
</evidence>
<dbReference type="CDD" id="cd08054">
    <property type="entry name" value="gp6"/>
    <property type="match status" value="1"/>
</dbReference>
<reference evidence="1 2" key="1">
    <citation type="submission" date="2016-06" db="EMBL/GenBank/DDBJ databases">
        <title>Complete genome sequences of Bordetella bronchialis and Bordetella flabilis.</title>
        <authorList>
            <person name="LiPuma J.J."/>
            <person name="Spilker T."/>
        </authorList>
    </citation>
    <scope>NUCLEOTIDE SEQUENCE [LARGE SCALE GENOMIC DNA]</scope>
    <source>
        <strain evidence="1 2">AU10664</strain>
    </source>
</reference>
<organism evidence="1 2">
    <name type="scientific">Bordetella flabilis</name>
    <dbReference type="NCBI Taxonomy" id="463014"/>
    <lineage>
        <taxon>Bacteria</taxon>
        <taxon>Pseudomonadati</taxon>
        <taxon>Pseudomonadota</taxon>
        <taxon>Betaproteobacteria</taxon>
        <taxon>Burkholderiales</taxon>
        <taxon>Alcaligenaceae</taxon>
        <taxon>Bordetella</taxon>
    </lineage>
</organism>
<protein>
    <recommendedName>
        <fullName evidence="3">Phage gp6-like head-tail connector protein</fullName>
    </recommendedName>
</protein>
<dbReference type="Proteomes" id="UP000091926">
    <property type="component" value="Chromosome"/>
</dbReference>
<dbReference type="EMBL" id="CP016172">
    <property type="protein sequence ID" value="ANN78913.1"/>
    <property type="molecule type" value="Genomic_DNA"/>
</dbReference>
<dbReference type="InterPro" id="IPR006450">
    <property type="entry name" value="Phage_HK97_gp6-like"/>
</dbReference>
<evidence type="ECO:0000313" key="2">
    <source>
        <dbReference type="Proteomes" id="UP000091926"/>
    </source>
</evidence>
<name>A0A193GH48_9BORD</name>
<accession>A0A193GH48</accession>
<dbReference type="Pfam" id="PF05135">
    <property type="entry name" value="Phage_connect_1"/>
    <property type="match status" value="1"/>
</dbReference>
<dbReference type="KEGG" id="bfz:BAU07_18910"/>
<dbReference type="InterPro" id="IPR021146">
    <property type="entry name" value="Phage_gp6-like_head-tail"/>
</dbReference>
<proteinExistence type="predicted"/>
<dbReference type="RefSeq" id="WP_066660877.1">
    <property type="nucleotide sequence ID" value="NZ_CBCSCL010000012.1"/>
</dbReference>
<gene>
    <name evidence="1" type="ORF">BAU07_18910</name>
</gene>
<keyword evidence="2" id="KW-1185">Reference proteome</keyword>
<evidence type="ECO:0008006" key="3">
    <source>
        <dbReference type="Google" id="ProtNLM"/>
    </source>
</evidence>
<dbReference type="NCBIfam" id="TIGR01560">
    <property type="entry name" value="put_DNA_pack"/>
    <property type="match status" value="1"/>
</dbReference>
<dbReference type="STRING" id="463014.BAU07_18910"/>
<dbReference type="OrthoDB" id="8452319at2"/>
<dbReference type="Gene3D" id="1.10.3230.30">
    <property type="entry name" value="Phage gp6-like head-tail connector protein"/>
    <property type="match status" value="1"/>
</dbReference>
<sequence>MALVTLEQAVAHLRTDSTEDISIYLGAAEIAAMEFLNRRVYEDEPAMAAAVLAGKAGEDPMVVNDMIKAAILLLLGHLYRNREDVISGQTAAAVQLPMGSRALLQPYRIGMGI</sequence>
<dbReference type="AlphaFoldDB" id="A0A193GH48"/>